<comment type="caution">
    <text evidence="1">The sequence shown here is derived from an EMBL/GenBank/DDBJ whole genome shotgun (WGS) entry which is preliminary data.</text>
</comment>
<keyword evidence="2" id="KW-1185">Reference proteome</keyword>
<reference evidence="1 2" key="1">
    <citation type="journal article" date="2019" name="Environ. Microbiol.">
        <title>At the nexus of three kingdoms: the genome of the mycorrhizal fungus Gigaspora margarita provides insights into plant, endobacterial and fungal interactions.</title>
        <authorList>
            <person name="Venice F."/>
            <person name="Ghignone S."/>
            <person name="Salvioli di Fossalunga A."/>
            <person name="Amselem J."/>
            <person name="Novero M."/>
            <person name="Xianan X."/>
            <person name="Sedzielewska Toro K."/>
            <person name="Morin E."/>
            <person name="Lipzen A."/>
            <person name="Grigoriev I.V."/>
            <person name="Henrissat B."/>
            <person name="Martin F.M."/>
            <person name="Bonfante P."/>
        </authorList>
    </citation>
    <scope>NUCLEOTIDE SEQUENCE [LARGE SCALE GENOMIC DNA]</scope>
    <source>
        <strain evidence="1 2">BEG34</strain>
    </source>
</reference>
<accession>A0A8H4AED0</accession>
<dbReference type="AlphaFoldDB" id="A0A8H4AED0"/>
<sequence length="112" mass="13065">MFRSSKTYLLFPDLSQINSDNEKVNDLAIEQRKILDKSMLLDTKFFPVQSPRHIIVENKEGKEKEPSPVSLDRKWFLLFSKLKRGQSTFSTFIIDIQGMLGSFNEIMISMFN</sequence>
<organism evidence="1 2">
    <name type="scientific">Gigaspora margarita</name>
    <dbReference type="NCBI Taxonomy" id="4874"/>
    <lineage>
        <taxon>Eukaryota</taxon>
        <taxon>Fungi</taxon>
        <taxon>Fungi incertae sedis</taxon>
        <taxon>Mucoromycota</taxon>
        <taxon>Glomeromycotina</taxon>
        <taxon>Glomeromycetes</taxon>
        <taxon>Diversisporales</taxon>
        <taxon>Gigasporaceae</taxon>
        <taxon>Gigaspora</taxon>
    </lineage>
</organism>
<name>A0A8H4AED0_GIGMA</name>
<dbReference type="Proteomes" id="UP000439903">
    <property type="component" value="Unassembled WGS sequence"/>
</dbReference>
<evidence type="ECO:0000313" key="1">
    <source>
        <dbReference type="EMBL" id="KAF0485008.1"/>
    </source>
</evidence>
<evidence type="ECO:0000313" key="2">
    <source>
        <dbReference type="Proteomes" id="UP000439903"/>
    </source>
</evidence>
<proteinExistence type="predicted"/>
<gene>
    <name evidence="1" type="ORF">F8M41_022885</name>
</gene>
<dbReference type="EMBL" id="WTPW01000725">
    <property type="protein sequence ID" value="KAF0485008.1"/>
    <property type="molecule type" value="Genomic_DNA"/>
</dbReference>
<protein>
    <submittedName>
        <fullName evidence="1">Uncharacterized protein</fullName>
    </submittedName>
</protein>